<accession>A0A7S9DX73</accession>
<feature type="disulfide bond" description="Redox-active" evidence="4">
    <location>
        <begin position="81"/>
        <end position="85"/>
    </location>
</feature>
<evidence type="ECO:0000256" key="2">
    <source>
        <dbReference type="ARBA" id="ARBA00023008"/>
    </source>
</evidence>
<dbReference type="InterPro" id="IPR013766">
    <property type="entry name" value="Thioredoxin_domain"/>
</dbReference>
<dbReference type="SUPFAM" id="SSF52833">
    <property type="entry name" value="Thioredoxin-like"/>
    <property type="match status" value="1"/>
</dbReference>
<dbReference type="KEGG" id="smaa:IT774_16240"/>
<sequence length="218" mass="23864">MKQNTIIGLVLVIAFVAGIWAAITIAPPEHAISAPEPEHFQAYPATRSLPDFSLTRANGETLNAQSLQNQWTLVFLGYTYCPDICPATMAGFNRIYSQLQAIESEYPIRVLFVSVDPGRDTPARLASYKSYFNEDFIAATGDHGQVFPLVRSFGLVYALSESTEQGDYLVDHSASVVLVSPKAQVVGRFKPDSTVGQLSVVKPEHIVTDMPVIIANYP</sequence>
<dbReference type="EMBL" id="CP064795">
    <property type="protein sequence ID" value="QPG05608.1"/>
    <property type="molecule type" value="Genomic_DNA"/>
</dbReference>
<dbReference type="AlphaFoldDB" id="A0A7S9DX73"/>
<feature type="binding site" evidence="3">
    <location>
        <position position="85"/>
    </location>
    <ligand>
        <name>Cu cation</name>
        <dbReference type="ChEBI" id="CHEBI:23378"/>
    </ligand>
</feature>
<evidence type="ECO:0000259" key="5">
    <source>
        <dbReference type="PROSITE" id="PS51352"/>
    </source>
</evidence>
<dbReference type="Pfam" id="PF02630">
    <property type="entry name" value="SCO1-SenC"/>
    <property type="match status" value="1"/>
</dbReference>
<proteinExistence type="inferred from homology"/>
<keyword evidence="4" id="KW-1015">Disulfide bond</keyword>
<dbReference type="CDD" id="cd02968">
    <property type="entry name" value="SCO"/>
    <property type="match status" value="1"/>
</dbReference>
<keyword evidence="7" id="KW-1185">Reference proteome</keyword>
<gene>
    <name evidence="6" type="ORF">IT774_16240</name>
</gene>
<dbReference type="InterPro" id="IPR036249">
    <property type="entry name" value="Thioredoxin-like_sf"/>
</dbReference>
<dbReference type="Gene3D" id="3.40.30.10">
    <property type="entry name" value="Glutaredoxin"/>
    <property type="match status" value="1"/>
</dbReference>
<evidence type="ECO:0000256" key="1">
    <source>
        <dbReference type="ARBA" id="ARBA00010996"/>
    </source>
</evidence>
<keyword evidence="3" id="KW-0479">Metal-binding</keyword>
<comment type="similarity">
    <text evidence="1">Belongs to the SCO1/2 family.</text>
</comment>
<evidence type="ECO:0000313" key="6">
    <source>
        <dbReference type="EMBL" id="QPG05608.1"/>
    </source>
</evidence>
<dbReference type="GO" id="GO:0046872">
    <property type="term" value="F:metal ion binding"/>
    <property type="evidence" value="ECO:0007669"/>
    <property type="project" value="UniProtKB-KW"/>
</dbReference>
<organism evidence="6 7">
    <name type="scientific">Salinimonas marina</name>
    <dbReference type="NCBI Taxonomy" id="2785918"/>
    <lineage>
        <taxon>Bacteria</taxon>
        <taxon>Pseudomonadati</taxon>
        <taxon>Pseudomonadota</taxon>
        <taxon>Gammaproteobacteria</taxon>
        <taxon>Alteromonadales</taxon>
        <taxon>Alteromonadaceae</taxon>
        <taxon>Alteromonas/Salinimonas group</taxon>
        <taxon>Salinimonas</taxon>
    </lineage>
</organism>
<keyword evidence="2 3" id="KW-0186">Copper</keyword>
<dbReference type="PROSITE" id="PS51352">
    <property type="entry name" value="THIOREDOXIN_2"/>
    <property type="match status" value="1"/>
</dbReference>
<dbReference type="PANTHER" id="PTHR12151:SF25">
    <property type="entry name" value="LINALOOL DEHYDRATASE_ISOMERASE DOMAIN-CONTAINING PROTEIN"/>
    <property type="match status" value="1"/>
</dbReference>
<evidence type="ECO:0000256" key="4">
    <source>
        <dbReference type="PIRSR" id="PIRSR603782-2"/>
    </source>
</evidence>
<name>A0A7S9DX73_9ALTE</name>
<feature type="binding site" evidence="3">
    <location>
        <position position="81"/>
    </location>
    <ligand>
        <name>Cu cation</name>
        <dbReference type="ChEBI" id="CHEBI:23378"/>
    </ligand>
</feature>
<feature type="binding site" evidence="3">
    <location>
        <position position="172"/>
    </location>
    <ligand>
        <name>Cu cation</name>
        <dbReference type="ChEBI" id="CHEBI:23378"/>
    </ligand>
</feature>
<dbReference type="PANTHER" id="PTHR12151">
    <property type="entry name" value="ELECTRON TRANSPORT PROTIN SCO1/SENC FAMILY MEMBER"/>
    <property type="match status" value="1"/>
</dbReference>
<dbReference type="InterPro" id="IPR003782">
    <property type="entry name" value="SCO1/SenC"/>
</dbReference>
<evidence type="ECO:0000313" key="7">
    <source>
        <dbReference type="Proteomes" id="UP000595095"/>
    </source>
</evidence>
<evidence type="ECO:0000256" key="3">
    <source>
        <dbReference type="PIRSR" id="PIRSR603782-1"/>
    </source>
</evidence>
<reference evidence="6 7" key="1">
    <citation type="submission" date="2020-11" db="EMBL/GenBank/DDBJ databases">
        <title>Complete genome sequence for Salinimonas sp. strain G2-b.</title>
        <authorList>
            <person name="Park S.-J."/>
        </authorList>
    </citation>
    <scope>NUCLEOTIDE SEQUENCE [LARGE SCALE GENOMIC DNA]</scope>
    <source>
        <strain evidence="6 7">G2-b</strain>
    </source>
</reference>
<dbReference type="Proteomes" id="UP000595095">
    <property type="component" value="Chromosome"/>
</dbReference>
<dbReference type="RefSeq" id="WP_195810694.1">
    <property type="nucleotide sequence ID" value="NZ_CP064795.1"/>
</dbReference>
<protein>
    <submittedName>
        <fullName evidence="6">SCO family protein</fullName>
    </submittedName>
</protein>
<feature type="domain" description="Thioredoxin" evidence="5">
    <location>
        <begin position="43"/>
        <end position="206"/>
    </location>
</feature>